<dbReference type="InterPro" id="IPR037064">
    <property type="entry name" value="Formiminotransferase_N_sf"/>
</dbReference>
<evidence type="ECO:0000256" key="19">
    <source>
        <dbReference type="ARBA" id="ARBA00030029"/>
    </source>
</evidence>
<dbReference type="Proteomes" id="UP000664277">
    <property type="component" value="Unassembled WGS sequence"/>
</dbReference>
<sequence length="562" mass="61296">MTIRLVECVPNFSEGRDRKIIDAIADAIAAVSGVRLLDVDPGASTNRTVMTFVAPPELIVEAAFQAISKAAQLIDMRKHRGEHPRMGATDVCPFVPVTGVSMEDCVKLAEELGKRVGAQLGIPVYLYAEAARKDSRRSLADIRQGEYEALCEKMKSPDFQPDFGPDQFNAVSGATVIGARPFLIAYNVNLNTRSKKLANEIALNIREAGRAKRDERGEIVKDAEGNTVKVPGTLKECRAVGWYVDEYERAQVSINLTNFEVTSLHDAFDEVSRQAEKLGMRVTGSEIVGLVPLKPMLAAGEHYLRKQGRSTGVPEEELISCAVQSLGLSELSPFKPAEKIVEQTVAAPGKHLRDMSLTSFVHELASESPAPGGGSVSALCGSLSAALSSMVANLTFEKKGMEPLRPEMEKWAREAQALKRRLLFFVDEDMQAFNAILEARRLPKGSKEERHKRDIAIIAANCRATIVPLTVLKTVPELLHIAMEMVEKGNPSSLSDAGVAGLVAHTAGEGAFFNVLINLKDFGESEEEVTFNHNCRVEAEALIKDVRLQAEKIRALVLARIS</sequence>
<dbReference type="NCBIfam" id="TIGR02024">
    <property type="entry name" value="FtcD"/>
    <property type="match status" value="1"/>
</dbReference>
<dbReference type="FunFam" id="3.30.990.10:FF:000001">
    <property type="entry name" value="Formimidoyltransferase cyclodeaminase"/>
    <property type="match status" value="1"/>
</dbReference>
<dbReference type="GO" id="GO:0005814">
    <property type="term" value="C:centriole"/>
    <property type="evidence" value="ECO:0007669"/>
    <property type="project" value="UniProtKB-SubCell"/>
</dbReference>
<dbReference type="InterPro" id="IPR037070">
    <property type="entry name" value="Formiminotransferase_C_sf"/>
</dbReference>
<dbReference type="SUPFAM" id="SSF101262">
    <property type="entry name" value="Methenyltetrahydrofolate cyclohydrolase-like"/>
    <property type="match status" value="1"/>
</dbReference>
<dbReference type="PANTHER" id="PTHR12234:SF0">
    <property type="entry name" value="FORMIMIDOYLTRANSFERASE-CYCLODEAMINASE"/>
    <property type="match status" value="1"/>
</dbReference>
<keyword evidence="15" id="KW-0456">Lyase</keyword>
<keyword evidence="13" id="KW-0333">Golgi apparatus</keyword>
<accession>A0A8J7P935</accession>
<evidence type="ECO:0000256" key="3">
    <source>
        <dbReference type="ARBA" id="ARBA00005082"/>
    </source>
</evidence>
<evidence type="ECO:0000256" key="16">
    <source>
        <dbReference type="ARBA" id="ARBA00023268"/>
    </source>
</evidence>
<dbReference type="GO" id="GO:0019557">
    <property type="term" value="P:L-histidine catabolic process to glutamate and formate"/>
    <property type="evidence" value="ECO:0007669"/>
    <property type="project" value="UniProtKB-UniPathway"/>
</dbReference>
<comment type="subunit">
    <text evidence="18">Homooctamer, including four polyglutamate binding sites. The subunits are arranged as a tetramer of dimers, and form a planar ring-shaped structure.</text>
</comment>
<comment type="pathway">
    <text evidence="3">Amino-acid degradation; L-histidine degradation into L-glutamate; L-glutamate from N-formimidoyl-L-glutamate (transferase route): step 1/1.</text>
</comment>
<feature type="domain" description="Formiminotransferase N-terminal subdomain" evidence="21">
    <location>
        <begin position="4"/>
        <end position="181"/>
    </location>
</feature>
<evidence type="ECO:0000313" key="23">
    <source>
        <dbReference type="Proteomes" id="UP000664277"/>
    </source>
</evidence>
<dbReference type="GO" id="GO:0019556">
    <property type="term" value="P:L-histidine catabolic process to glutamate and formamide"/>
    <property type="evidence" value="ECO:0007669"/>
    <property type="project" value="UniProtKB-UniPathway"/>
</dbReference>
<evidence type="ECO:0000256" key="15">
    <source>
        <dbReference type="ARBA" id="ARBA00023239"/>
    </source>
</evidence>
<dbReference type="Pfam" id="PF02971">
    <property type="entry name" value="FTCD"/>
    <property type="match status" value="1"/>
</dbReference>
<dbReference type="EMBL" id="JAFLCK010000003">
    <property type="protein sequence ID" value="MBN8659392.1"/>
    <property type="molecule type" value="Genomic_DNA"/>
</dbReference>
<evidence type="ECO:0000256" key="2">
    <source>
        <dbReference type="ARBA" id="ARBA00004555"/>
    </source>
</evidence>
<evidence type="ECO:0000256" key="14">
    <source>
        <dbReference type="ARBA" id="ARBA00023212"/>
    </source>
</evidence>
<comment type="similarity">
    <text evidence="4">In the N-terminal section; belongs to the formiminotransferase family.</text>
</comment>
<evidence type="ECO:0000256" key="1">
    <source>
        <dbReference type="ARBA" id="ARBA00004114"/>
    </source>
</evidence>
<name>A0A8J7P935_9BACT</name>
<evidence type="ECO:0000256" key="8">
    <source>
        <dbReference type="ARBA" id="ARBA00017787"/>
    </source>
</evidence>
<dbReference type="InterPro" id="IPR004227">
    <property type="entry name" value="Formiminotransferase_cat"/>
</dbReference>
<dbReference type="SMART" id="SM01221">
    <property type="entry name" value="FTCD"/>
    <property type="match status" value="1"/>
</dbReference>
<dbReference type="EC" id="4.3.1.4" evidence="7"/>
<evidence type="ECO:0000313" key="22">
    <source>
        <dbReference type="EMBL" id="MBN8659392.1"/>
    </source>
</evidence>
<dbReference type="InterPro" id="IPR051623">
    <property type="entry name" value="FTCD"/>
</dbReference>
<keyword evidence="11" id="KW-0369">Histidine metabolism</keyword>
<comment type="function">
    <text evidence="17">Folate-dependent enzyme, that displays both transferase and deaminase activity. Serves to channel one-carbon units from formiminoglutamate to the folate pool.</text>
</comment>
<protein>
    <recommendedName>
        <fullName evidence="8">Formimidoyltransferase-cyclodeaminase</fullName>
        <ecNumber evidence="6">2.1.2.5</ecNumber>
        <ecNumber evidence="7">4.3.1.4</ecNumber>
    </recommendedName>
    <alternativeName>
        <fullName evidence="19">Formiminotransferase-cyclodeaminase</fullName>
    </alternativeName>
</protein>
<comment type="subcellular location">
    <subcellularLocation>
        <location evidence="1">Cytoplasm</location>
        <location evidence="1">Cytoskeleton</location>
        <location evidence="1">Microtubule organizing center</location>
        <location evidence="1">Centrosome</location>
        <location evidence="1">Centriole</location>
    </subcellularLocation>
    <subcellularLocation>
        <location evidence="2">Golgi apparatus</location>
    </subcellularLocation>
</comment>
<dbReference type="AlphaFoldDB" id="A0A8J7P935"/>
<gene>
    <name evidence="22" type="primary">ftcD</name>
    <name evidence="22" type="ORF">J0M35_03440</name>
</gene>
<feature type="domain" description="Formiminotransferase C-terminal subdomain" evidence="20">
    <location>
        <begin position="182"/>
        <end position="344"/>
    </location>
</feature>
<dbReference type="Gene3D" id="3.30.70.670">
    <property type="entry name" value="Formiminotransferase, C-terminal subdomain"/>
    <property type="match status" value="1"/>
</dbReference>
<evidence type="ECO:0000256" key="11">
    <source>
        <dbReference type="ARBA" id="ARBA00022808"/>
    </source>
</evidence>
<dbReference type="InterPro" id="IPR007044">
    <property type="entry name" value="Cyclodeamin/CycHdrlase"/>
</dbReference>
<keyword evidence="12" id="KW-0290">Folate-binding</keyword>
<evidence type="ECO:0000256" key="6">
    <source>
        <dbReference type="ARBA" id="ARBA00012252"/>
    </source>
</evidence>
<evidence type="ECO:0000256" key="12">
    <source>
        <dbReference type="ARBA" id="ARBA00022954"/>
    </source>
</evidence>
<evidence type="ECO:0000256" key="13">
    <source>
        <dbReference type="ARBA" id="ARBA00023034"/>
    </source>
</evidence>
<evidence type="ECO:0000256" key="5">
    <source>
        <dbReference type="ARBA" id="ARBA00010825"/>
    </source>
</evidence>
<dbReference type="InterPro" id="IPR036178">
    <property type="entry name" value="Formintransfe-cycloase-like_sf"/>
</dbReference>
<dbReference type="GO" id="GO:0030412">
    <property type="term" value="F:formimidoyltetrahydrofolate cyclodeaminase activity"/>
    <property type="evidence" value="ECO:0007669"/>
    <property type="project" value="UniProtKB-EC"/>
</dbReference>
<evidence type="ECO:0000256" key="17">
    <source>
        <dbReference type="ARBA" id="ARBA00025506"/>
    </source>
</evidence>
<reference evidence="22" key="1">
    <citation type="submission" date="2021-02" db="EMBL/GenBank/DDBJ databases">
        <title>Genome-Resolved Metagenomics of a Microbial Community Performing Photosynthetic Biological Nutrient Removal.</title>
        <authorList>
            <person name="Mcdaniel E.A."/>
        </authorList>
    </citation>
    <scope>NUCLEOTIDE SEQUENCE</scope>
    <source>
        <strain evidence="22">UWPOB_OBS1</strain>
    </source>
</reference>
<evidence type="ECO:0000259" key="21">
    <source>
        <dbReference type="SMART" id="SM01222"/>
    </source>
</evidence>
<evidence type="ECO:0000256" key="4">
    <source>
        <dbReference type="ARBA" id="ARBA00008297"/>
    </source>
</evidence>
<dbReference type="SMART" id="SM01222">
    <property type="entry name" value="FTCD_N"/>
    <property type="match status" value="1"/>
</dbReference>
<dbReference type="InterPro" id="IPR012886">
    <property type="entry name" value="Formiminotransferase_N"/>
</dbReference>
<evidence type="ECO:0000256" key="18">
    <source>
        <dbReference type="ARBA" id="ARBA00025915"/>
    </source>
</evidence>
<dbReference type="GO" id="GO:0005542">
    <property type="term" value="F:folic acid binding"/>
    <property type="evidence" value="ECO:0007669"/>
    <property type="project" value="UniProtKB-KW"/>
</dbReference>
<dbReference type="SUPFAM" id="SSF55116">
    <property type="entry name" value="Formiminotransferase domain of formiminotransferase-cyclodeaminase"/>
    <property type="match status" value="2"/>
</dbReference>
<dbReference type="EC" id="2.1.2.5" evidence="6"/>
<organism evidence="22 23">
    <name type="scientific">Candidatus Obscuribacter phosphatis</name>
    <dbReference type="NCBI Taxonomy" id="1906157"/>
    <lineage>
        <taxon>Bacteria</taxon>
        <taxon>Bacillati</taxon>
        <taxon>Candidatus Melainabacteria</taxon>
        <taxon>Candidatus Obscuribacterales</taxon>
        <taxon>Candidatus Obscuribacteraceae</taxon>
        <taxon>Candidatus Obscuribacter</taxon>
    </lineage>
</organism>
<dbReference type="Gene3D" id="3.30.990.10">
    <property type="entry name" value="Formiminotransferase, N-terminal subdomain"/>
    <property type="match status" value="1"/>
</dbReference>
<comment type="caution">
    <text evidence="22">The sequence shown here is derived from an EMBL/GenBank/DDBJ whole genome shotgun (WGS) entry which is preliminary data.</text>
</comment>
<dbReference type="Pfam" id="PF07837">
    <property type="entry name" value="FTCD_N"/>
    <property type="match status" value="1"/>
</dbReference>
<evidence type="ECO:0000256" key="7">
    <source>
        <dbReference type="ARBA" id="ARBA00012998"/>
    </source>
</evidence>
<keyword evidence="10 22" id="KW-0808">Transferase</keyword>
<keyword evidence="16" id="KW-0511">Multifunctional enzyme</keyword>
<dbReference type="InterPro" id="IPR022384">
    <property type="entry name" value="FormiminoTrfase_cat_dom_sf"/>
</dbReference>
<dbReference type="InterPro" id="IPR013802">
    <property type="entry name" value="Formiminotransferase_C"/>
</dbReference>
<proteinExistence type="inferred from homology"/>
<evidence type="ECO:0000256" key="9">
    <source>
        <dbReference type="ARBA" id="ARBA00022490"/>
    </source>
</evidence>
<keyword evidence="14" id="KW-0206">Cytoskeleton</keyword>
<comment type="similarity">
    <text evidence="5">In the C-terminal section; belongs to the cyclodeaminase/cyclohydrolase family.</text>
</comment>
<dbReference type="GO" id="GO:0030409">
    <property type="term" value="F:glutamate formimidoyltransferase activity"/>
    <property type="evidence" value="ECO:0007669"/>
    <property type="project" value="UniProtKB-EC"/>
</dbReference>
<dbReference type="Gene3D" id="1.20.120.680">
    <property type="entry name" value="Formiminotetrahydrofolate cyclodeaminase monomer, up-and-down helical bundle"/>
    <property type="match status" value="1"/>
</dbReference>
<evidence type="ECO:0000259" key="20">
    <source>
        <dbReference type="SMART" id="SM01221"/>
    </source>
</evidence>
<evidence type="ECO:0000256" key="10">
    <source>
        <dbReference type="ARBA" id="ARBA00022679"/>
    </source>
</evidence>
<dbReference type="UniPathway" id="UPA00379">
    <property type="reaction ID" value="UER00555"/>
</dbReference>
<dbReference type="PANTHER" id="PTHR12234">
    <property type="entry name" value="FORMIMINOTRANSFERASE-CYCLODEAMINASE"/>
    <property type="match status" value="1"/>
</dbReference>
<keyword evidence="9" id="KW-0963">Cytoplasm</keyword>
<dbReference type="Pfam" id="PF04961">
    <property type="entry name" value="FTCD_C"/>
    <property type="match status" value="1"/>
</dbReference>